<keyword evidence="1" id="KW-0472">Membrane</keyword>
<reference evidence="2" key="1">
    <citation type="journal article" date="2023" name="GigaByte">
        <title>Genome assembly of the bearded iris, Iris pallida Lam.</title>
        <authorList>
            <person name="Bruccoleri R.E."/>
            <person name="Oakeley E.J."/>
            <person name="Faust A.M.E."/>
            <person name="Altorfer M."/>
            <person name="Dessus-Babus S."/>
            <person name="Burckhardt D."/>
            <person name="Oertli M."/>
            <person name="Naumann U."/>
            <person name="Petersen F."/>
            <person name="Wong J."/>
        </authorList>
    </citation>
    <scope>NUCLEOTIDE SEQUENCE</scope>
    <source>
        <strain evidence="2">GSM-AAB239-AS_SAM_17_03QT</strain>
    </source>
</reference>
<reference evidence="2" key="2">
    <citation type="submission" date="2023-04" db="EMBL/GenBank/DDBJ databases">
        <authorList>
            <person name="Bruccoleri R.E."/>
            <person name="Oakeley E.J."/>
            <person name="Faust A.-M."/>
            <person name="Dessus-Babus S."/>
            <person name="Altorfer M."/>
            <person name="Burckhardt D."/>
            <person name="Oertli M."/>
            <person name="Naumann U."/>
            <person name="Petersen F."/>
            <person name="Wong J."/>
        </authorList>
    </citation>
    <scope>NUCLEOTIDE SEQUENCE</scope>
    <source>
        <strain evidence="2">GSM-AAB239-AS_SAM_17_03QT</strain>
        <tissue evidence="2">Leaf</tissue>
    </source>
</reference>
<sequence length="159" mass="17684">MWRRDCAGGASVVPWPGRKGGTLSRTDLDPQQTDLRWVGLDGGFAEARTMADVARTVAEIRRWWMCGSLDDGARAPDLRHRGARPVVSFAKAARGGCRLGEAVRGSRSRCYGGPRRLGFFLSLFLVVDGMMMVVLTTVVWQWFGYGCWNVRVSLSTQTW</sequence>
<comment type="caution">
    <text evidence="2">The sequence shown here is derived from an EMBL/GenBank/DDBJ whole genome shotgun (WGS) entry which is preliminary data.</text>
</comment>
<accession>A0AAX6HA80</accession>
<evidence type="ECO:0000313" key="3">
    <source>
        <dbReference type="Proteomes" id="UP001140949"/>
    </source>
</evidence>
<evidence type="ECO:0000256" key="1">
    <source>
        <dbReference type="SAM" id="Phobius"/>
    </source>
</evidence>
<feature type="transmembrane region" description="Helical" evidence="1">
    <location>
        <begin position="117"/>
        <end position="143"/>
    </location>
</feature>
<proteinExistence type="predicted"/>
<name>A0AAX6HA80_IRIPA</name>
<dbReference type="AlphaFoldDB" id="A0AAX6HA80"/>
<keyword evidence="1" id="KW-0812">Transmembrane</keyword>
<dbReference type="EMBL" id="JANAVB010011000">
    <property type="protein sequence ID" value="KAJ6837959.1"/>
    <property type="molecule type" value="Genomic_DNA"/>
</dbReference>
<keyword evidence="3" id="KW-1185">Reference proteome</keyword>
<organism evidence="2 3">
    <name type="scientific">Iris pallida</name>
    <name type="common">Sweet iris</name>
    <dbReference type="NCBI Taxonomy" id="29817"/>
    <lineage>
        <taxon>Eukaryota</taxon>
        <taxon>Viridiplantae</taxon>
        <taxon>Streptophyta</taxon>
        <taxon>Embryophyta</taxon>
        <taxon>Tracheophyta</taxon>
        <taxon>Spermatophyta</taxon>
        <taxon>Magnoliopsida</taxon>
        <taxon>Liliopsida</taxon>
        <taxon>Asparagales</taxon>
        <taxon>Iridaceae</taxon>
        <taxon>Iridoideae</taxon>
        <taxon>Irideae</taxon>
        <taxon>Iris</taxon>
    </lineage>
</organism>
<gene>
    <name evidence="2" type="ORF">M6B38_321780</name>
</gene>
<dbReference type="Proteomes" id="UP001140949">
    <property type="component" value="Unassembled WGS sequence"/>
</dbReference>
<evidence type="ECO:0000313" key="2">
    <source>
        <dbReference type="EMBL" id="KAJ6837959.1"/>
    </source>
</evidence>
<protein>
    <submittedName>
        <fullName evidence="2">Basic proline-rich protein-like</fullName>
    </submittedName>
</protein>
<keyword evidence="1" id="KW-1133">Transmembrane helix</keyword>